<proteinExistence type="inferred from homology"/>
<dbReference type="CDD" id="cd03468">
    <property type="entry name" value="PolY_like"/>
    <property type="match status" value="1"/>
</dbReference>
<dbReference type="Proteomes" id="UP000325161">
    <property type="component" value="Chromosome"/>
</dbReference>
<evidence type="ECO:0000256" key="1">
    <source>
        <dbReference type="ARBA" id="ARBA00010945"/>
    </source>
</evidence>
<evidence type="ECO:0000313" key="5">
    <source>
        <dbReference type="Proteomes" id="UP000325161"/>
    </source>
</evidence>
<dbReference type="SUPFAM" id="SSF56672">
    <property type="entry name" value="DNA/RNA polymerases"/>
    <property type="match status" value="1"/>
</dbReference>
<feature type="domain" description="UmuC" evidence="3">
    <location>
        <begin position="24"/>
        <end position="145"/>
    </location>
</feature>
<sequence length="480" mass="53828">MHLWICVHLSRLSLDVLHTSWPTEAVVVLEHECAIALSPQAIDQGLQAGMRRNSLSALAPDVLMIERQPLRETDTRDGTALALLQYTPELAHADEDSLLLDVAASLRLFGGPRNLCRRIRSTVAALGLHAQLGMAPTATGAWLMARRGRRVLRMAPLVRHLNTMPCTWLPAARPHRDWFDGLGCRTLGAVRALPRAGLQRRCGKPLIQALDAAHGDTPELFEWVIAPASFSRRIELIARIDHAEAALFVARHLVEQLCGWLAVQQRAVSQITLVLEHERGRHAIAPTRVDIALAEPAWQPEHLVRLLRERLGRLELLAPVIQIGLEAPDSVPFAPPSDSLFPEPGGTPADRRRLVELLTARLGPEQVLQVAARADHRPEVANHWAPINHRPAKLPDAPVADRPFWLLDTPIALVMRDNRPLYGTPLHKVRGPERIESGWWDQLAIRDYFVYEDEHATRYWLYQDRNPGADIKWFLHGIFG</sequence>
<accession>A0A5C0B416</accession>
<name>A0A5C0B416_9BURK</name>
<keyword evidence="2" id="KW-0227">DNA damage</keyword>
<comment type="similarity">
    <text evidence="1">Belongs to the DNA polymerase type-Y family.</text>
</comment>
<dbReference type="KEGG" id="pacr:FXN63_16555"/>
<evidence type="ECO:0000259" key="3">
    <source>
        <dbReference type="Pfam" id="PF00817"/>
    </source>
</evidence>
<reference evidence="4 5" key="1">
    <citation type="submission" date="2019-08" db="EMBL/GenBank/DDBJ databases">
        <title>Amphibian skin-associated Pigmentiphaga: genome sequence and occurrence across geography and hosts.</title>
        <authorList>
            <person name="Bletz M.C."/>
            <person name="Bunk B."/>
            <person name="Sproeer C."/>
            <person name="Biwer P."/>
            <person name="Reiter S."/>
            <person name="Rabemananjara F.C.E."/>
            <person name="Schulz S."/>
            <person name="Overmann J."/>
            <person name="Vences M."/>
        </authorList>
    </citation>
    <scope>NUCLEOTIDE SEQUENCE [LARGE SCALE GENOMIC DNA]</scope>
    <source>
        <strain evidence="4 5">Mada1488</strain>
    </source>
</reference>
<organism evidence="4 5">
    <name type="scientific">Pigmentiphaga aceris</name>
    <dbReference type="NCBI Taxonomy" id="1940612"/>
    <lineage>
        <taxon>Bacteria</taxon>
        <taxon>Pseudomonadati</taxon>
        <taxon>Pseudomonadota</taxon>
        <taxon>Betaproteobacteria</taxon>
        <taxon>Burkholderiales</taxon>
        <taxon>Alcaligenaceae</taxon>
        <taxon>Pigmentiphaga</taxon>
    </lineage>
</organism>
<evidence type="ECO:0000256" key="2">
    <source>
        <dbReference type="ARBA" id="ARBA00022763"/>
    </source>
</evidence>
<protein>
    <submittedName>
        <fullName evidence="4">DNA polymerase Y family protein</fullName>
    </submittedName>
</protein>
<keyword evidence="5" id="KW-1185">Reference proteome</keyword>
<dbReference type="PANTHER" id="PTHR35369:SF2">
    <property type="entry name" value="BLR3025 PROTEIN"/>
    <property type="match status" value="1"/>
</dbReference>
<dbReference type="InterPro" id="IPR043128">
    <property type="entry name" value="Rev_trsase/Diguanyl_cyclase"/>
</dbReference>
<dbReference type="OrthoDB" id="625722at2"/>
<dbReference type="PANTHER" id="PTHR35369">
    <property type="entry name" value="BLR3025 PROTEIN-RELATED"/>
    <property type="match status" value="1"/>
</dbReference>
<dbReference type="InterPro" id="IPR001126">
    <property type="entry name" value="UmuC"/>
</dbReference>
<dbReference type="AlphaFoldDB" id="A0A5C0B416"/>
<dbReference type="EMBL" id="CP043046">
    <property type="protein sequence ID" value="QEI07277.1"/>
    <property type="molecule type" value="Genomic_DNA"/>
</dbReference>
<dbReference type="RefSeq" id="WP_148816324.1">
    <property type="nucleotide sequence ID" value="NZ_CP043046.1"/>
</dbReference>
<dbReference type="Gene3D" id="3.40.1170.60">
    <property type="match status" value="1"/>
</dbReference>
<gene>
    <name evidence="4" type="ORF">FXN63_16555</name>
</gene>
<dbReference type="InterPro" id="IPR050356">
    <property type="entry name" value="SulA_CellDiv_inhibitor"/>
</dbReference>
<dbReference type="Gene3D" id="3.30.70.270">
    <property type="match status" value="1"/>
</dbReference>
<dbReference type="InterPro" id="IPR043502">
    <property type="entry name" value="DNA/RNA_pol_sf"/>
</dbReference>
<dbReference type="Pfam" id="PF00817">
    <property type="entry name" value="IMS"/>
    <property type="match status" value="1"/>
</dbReference>
<dbReference type="GO" id="GO:0006281">
    <property type="term" value="P:DNA repair"/>
    <property type="evidence" value="ECO:0007669"/>
    <property type="project" value="InterPro"/>
</dbReference>
<evidence type="ECO:0000313" key="4">
    <source>
        <dbReference type="EMBL" id="QEI07277.1"/>
    </source>
</evidence>